<evidence type="ECO:0000256" key="7">
    <source>
        <dbReference type="SAM" id="MobiDB-lite"/>
    </source>
</evidence>
<dbReference type="Pfam" id="PF23925">
    <property type="entry name" value="A-sol_ELP1"/>
    <property type="match status" value="1"/>
</dbReference>
<dbReference type="InterPro" id="IPR056165">
    <property type="entry name" value="Beta-prop_ELP1_2nd"/>
</dbReference>
<evidence type="ECO:0000256" key="2">
    <source>
        <dbReference type="ARBA" id="ARBA00006086"/>
    </source>
</evidence>
<dbReference type="Pfam" id="PF23936">
    <property type="entry name" value="HB_ELP1"/>
    <property type="match status" value="1"/>
</dbReference>
<dbReference type="FunCoup" id="A0A2J6T1K0">
    <property type="interactions" value="1067"/>
</dbReference>
<dbReference type="PANTHER" id="PTHR12747:SF0">
    <property type="entry name" value="ELONGATOR COMPLEX PROTEIN 1"/>
    <property type="match status" value="1"/>
</dbReference>
<dbReference type="SUPFAM" id="SSF69322">
    <property type="entry name" value="Tricorn protease domain 2"/>
    <property type="match status" value="1"/>
</dbReference>
<keyword evidence="6" id="KW-0539">Nucleus</keyword>
<comment type="similarity">
    <text evidence="2 6">Belongs to the ELP1/IKA1 family.</text>
</comment>
<evidence type="ECO:0000256" key="6">
    <source>
        <dbReference type="PIRNR" id="PIRNR017233"/>
    </source>
</evidence>
<feature type="domain" description="ELP1 first N-terminal beta-propeller" evidence="8">
    <location>
        <begin position="1"/>
        <end position="363"/>
    </location>
</feature>
<name>A0A2J6T1K0_9HELO</name>
<protein>
    <recommendedName>
        <fullName evidence="5 6">Elongator complex protein 1</fullName>
    </recommendedName>
</protein>
<dbReference type="Gene3D" id="2.130.10.10">
    <property type="entry name" value="YVTN repeat-like/Quinoprotein amine dehydrogenase"/>
    <property type="match status" value="1"/>
</dbReference>
<evidence type="ECO:0000256" key="5">
    <source>
        <dbReference type="ARBA" id="ARBA00029535"/>
    </source>
</evidence>
<feature type="region of interest" description="Disordered" evidence="7">
    <location>
        <begin position="1161"/>
        <end position="1198"/>
    </location>
</feature>
<dbReference type="InterPro" id="IPR056164">
    <property type="entry name" value="Beta-prop_ELP1_1st"/>
</dbReference>
<evidence type="ECO:0000259" key="9">
    <source>
        <dbReference type="Pfam" id="PF23797"/>
    </source>
</evidence>
<evidence type="ECO:0000256" key="4">
    <source>
        <dbReference type="ARBA" id="ARBA00022694"/>
    </source>
</evidence>
<feature type="domain" description="ELP1 N-terminal second beta-propeller" evidence="9">
    <location>
        <begin position="401"/>
        <end position="662"/>
    </location>
</feature>
<dbReference type="GO" id="GO:0005829">
    <property type="term" value="C:cytosol"/>
    <property type="evidence" value="ECO:0007669"/>
    <property type="project" value="TreeGrafter"/>
</dbReference>
<evidence type="ECO:0000313" key="14">
    <source>
        <dbReference type="Proteomes" id="UP000235371"/>
    </source>
</evidence>
<evidence type="ECO:0000256" key="3">
    <source>
        <dbReference type="ARBA" id="ARBA00022490"/>
    </source>
</evidence>
<feature type="region of interest" description="Disordered" evidence="7">
    <location>
        <begin position="188"/>
        <end position="209"/>
    </location>
</feature>
<comment type="pathway">
    <text evidence="1">tRNA modification; 5-methoxycarbonylmethyl-2-thiouridine-tRNA biosynthesis.</text>
</comment>
<dbReference type="InterPro" id="IPR006849">
    <property type="entry name" value="Elp1"/>
</dbReference>
<evidence type="ECO:0000259" key="10">
    <source>
        <dbReference type="Pfam" id="PF23878"/>
    </source>
</evidence>
<evidence type="ECO:0000256" key="1">
    <source>
        <dbReference type="ARBA" id="ARBA00005043"/>
    </source>
</evidence>
<keyword evidence="3 6" id="KW-0963">Cytoplasm</keyword>
<dbReference type="Pfam" id="PF23878">
    <property type="entry name" value="TPR_ELP1"/>
    <property type="match status" value="1"/>
</dbReference>
<dbReference type="GO" id="GO:0000049">
    <property type="term" value="F:tRNA binding"/>
    <property type="evidence" value="ECO:0007669"/>
    <property type="project" value="TreeGrafter"/>
</dbReference>
<gene>
    <name evidence="13" type="ORF">K444DRAFT_644580</name>
</gene>
<dbReference type="PANTHER" id="PTHR12747">
    <property type="entry name" value="ELONGATOR COMPLEX PROTEIN 1"/>
    <property type="match status" value="1"/>
</dbReference>
<dbReference type="STRING" id="1095630.A0A2J6T1K0"/>
<organism evidence="13 14">
    <name type="scientific">Hyaloscypha bicolor E</name>
    <dbReference type="NCBI Taxonomy" id="1095630"/>
    <lineage>
        <taxon>Eukaryota</taxon>
        <taxon>Fungi</taxon>
        <taxon>Dikarya</taxon>
        <taxon>Ascomycota</taxon>
        <taxon>Pezizomycotina</taxon>
        <taxon>Leotiomycetes</taxon>
        <taxon>Helotiales</taxon>
        <taxon>Hyaloscyphaceae</taxon>
        <taxon>Hyaloscypha</taxon>
        <taxon>Hyaloscypha bicolor</taxon>
    </lineage>
</organism>
<dbReference type="InterPro" id="IPR056167">
    <property type="entry name" value="A-sol_ELP1"/>
</dbReference>
<dbReference type="InterPro" id="IPR056169">
    <property type="entry name" value="HB_ELP1"/>
</dbReference>
<feature type="domain" description="ELP1 alpha-solenoid" evidence="11">
    <location>
        <begin position="686"/>
        <end position="898"/>
    </location>
</feature>
<dbReference type="GO" id="GO:0005634">
    <property type="term" value="C:nucleus"/>
    <property type="evidence" value="ECO:0007669"/>
    <property type="project" value="UniProtKB-SubCell"/>
</dbReference>
<sequence>MRNLRNILHEKWEPPAQFQGRPLTSATWDLASDCVLCTFGPTETDALIELVRIKIKQNTHEHTVITSWDAPCPNPELSCDEVLSLHYFGDSLTACLVLAGGDIIVVREEPLAGEDRIEIVGSVDAGITAAKWSPDEELLAITTKADTVVFMSRSFEGVTDVAMTAEDLKASNHVSVGWGKKETQFKGKGAKALRDPTMPEKTDEGVLSPNDDSRATISWRGDGAYLAISTIEGGARRLIRVYSREGVLDSVCEPVDGLEGALSWRPAGNLIAGIQRLDGRIDIVFFERNGLRHGQFSLRLTPEEQHLAGQHIRLSWNSDSTVLAVTLTDCVQLWTMGNYHWYLKQEIKTSSLLPTSSVLWHPEKSLRFVAAASDYLSVIEHIFTTARASLAPPHDYGVVGVIDGHSIKVTPFRTANIPPPMSLYELEAPSNAIDTAFNSDASLIVVLHQTGISIFGWKSVDASFSPPMLTGQVTFAKDEMPEGTYHQISFAEKGEILVLQRGATGASLKRFGFNDETGRMEEIVSRTAPTSSISSLSSFTQEESTHPYVQGKAGDLHSLTFGEHTLSHCNFPHYLPWTEIVPYGEDHIAFGMSRNGHLYANSRLLVKNCTSFLVTPVHLIFTTTAHLLKFVHITHINELEVPPDDPETDERCRSIERGARLVTAMPMSLSLVLQMPRGNLETIFPRAMVVAGIRKLIEGKNYKKAFTHCRTQRVDMNILYDHAPEQFLSNVALFIDQVKKITYIDLFLSSLREEDVTQTMYKETRVSRDLENGIPAFNDLNGVPPQPPIVARSSKVNRICDAVLEVLKARTATNLQNIITANVCKSPPALDDGLLVVAKLMKNDSAAADKAVEHICFLEDVNKLYDNALGLYDLDLALLVAQQSQKDPREYLPFMQNLQQMTELRRRFSIDDHLGRHSKALSHLHALDAFSELQTYTQKHSLYQSALSLYRYSPSQHAAITSLYAEHLESKSSFKEAALAYESLHNYPKATSCYLSSGPSSWRETLFCALSQTHPLSGPALSDLATSLYDALMESKDYFAAATIQLEYLSSILNACRAFCKGYFFADALHLVALKNVPELLEQVIDPGLGEALASSTELLAECKAQLLAQVPRIRELRAKALVDPLAFYEGERGGGDGELPDDVSVAASSRLSTNRSLFTRYTGKGSQGQSLGTAGTGVSRATSKNRRREERKRARGKKGSVYEKEYLVASVGRLIDRVESVRGEVERLVVGLVRRGMWERARAIEGSLAEVVGMCEACVPEVFGTDALPTLPVGTGEDGYRPVGGDAVLQESIEAAGKRKELPVILPFERLSLLGS</sequence>
<proteinExistence type="inferred from homology"/>
<reference evidence="13 14" key="1">
    <citation type="submission" date="2016-04" db="EMBL/GenBank/DDBJ databases">
        <title>A degradative enzymes factory behind the ericoid mycorrhizal symbiosis.</title>
        <authorList>
            <consortium name="DOE Joint Genome Institute"/>
            <person name="Martino E."/>
            <person name="Morin E."/>
            <person name="Grelet G."/>
            <person name="Kuo A."/>
            <person name="Kohler A."/>
            <person name="Daghino S."/>
            <person name="Barry K."/>
            <person name="Choi C."/>
            <person name="Cichocki N."/>
            <person name="Clum A."/>
            <person name="Copeland A."/>
            <person name="Hainaut M."/>
            <person name="Haridas S."/>
            <person name="Labutti K."/>
            <person name="Lindquist E."/>
            <person name="Lipzen A."/>
            <person name="Khouja H.-R."/>
            <person name="Murat C."/>
            <person name="Ohm R."/>
            <person name="Olson A."/>
            <person name="Spatafora J."/>
            <person name="Veneault-Fourrey C."/>
            <person name="Henrissat B."/>
            <person name="Grigoriev I."/>
            <person name="Martin F."/>
            <person name="Perotto S."/>
        </authorList>
    </citation>
    <scope>NUCLEOTIDE SEQUENCE [LARGE SCALE GENOMIC DNA]</scope>
    <source>
        <strain evidence="13 14">E</strain>
    </source>
</reference>
<dbReference type="EMBL" id="KZ613847">
    <property type="protein sequence ID" value="PMD56823.1"/>
    <property type="molecule type" value="Genomic_DNA"/>
</dbReference>
<dbReference type="Pfam" id="PF23797">
    <property type="entry name" value="Beta-prop_ELP1_2nd"/>
    <property type="match status" value="1"/>
</dbReference>
<dbReference type="UniPathway" id="UPA00988"/>
<dbReference type="InParanoid" id="A0A2J6T1K0"/>
<comment type="subcellular location">
    <subcellularLocation>
        <location evidence="6">Cytoplasm</location>
    </subcellularLocation>
    <subcellularLocation>
        <location evidence="6">Nucleus</location>
    </subcellularLocation>
</comment>
<evidence type="ECO:0000313" key="13">
    <source>
        <dbReference type="EMBL" id="PMD56823.1"/>
    </source>
</evidence>
<comment type="function">
    <text evidence="6">Component of the elongator complex which is required for multiple tRNA modifications, including mcm5U (5-methoxycarbonylmethyl uridine), mcm5s2U (5-methoxycarbonylmethyl-2-thiouridine), and ncm5U (5-carbamoylmethyl uridine). The elongator complex catalyzes formation of carboxymethyluridine in the wobble base at position 34 in tRNAs.</text>
</comment>
<dbReference type="Pfam" id="PF04762">
    <property type="entry name" value="Beta-prop_ELP1_1st"/>
    <property type="match status" value="1"/>
</dbReference>
<feature type="domain" description="ELP1 three-helical bundle" evidence="12">
    <location>
        <begin position="1080"/>
        <end position="1263"/>
    </location>
</feature>
<dbReference type="GO" id="GO:0033588">
    <property type="term" value="C:elongator holoenzyme complex"/>
    <property type="evidence" value="ECO:0007669"/>
    <property type="project" value="InterPro"/>
</dbReference>
<dbReference type="PIRSF" id="PIRSF017233">
    <property type="entry name" value="IKAP"/>
    <property type="match status" value="1"/>
</dbReference>
<dbReference type="InterPro" id="IPR056166">
    <property type="entry name" value="TPR_ELP1"/>
</dbReference>
<evidence type="ECO:0000259" key="8">
    <source>
        <dbReference type="Pfam" id="PF04762"/>
    </source>
</evidence>
<keyword evidence="14" id="KW-1185">Reference proteome</keyword>
<dbReference type="RefSeq" id="XP_024733727.1">
    <property type="nucleotide sequence ID" value="XM_024884978.1"/>
</dbReference>
<dbReference type="GeneID" id="36593055"/>
<keyword evidence="4" id="KW-0819">tRNA processing</keyword>
<evidence type="ECO:0000259" key="11">
    <source>
        <dbReference type="Pfam" id="PF23925"/>
    </source>
</evidence>
<dbReference type="GO" id="GO:0002926">
    <property type="term" value="P:tRNA wobble base 5-methoxycarbonylmethyl-2-thiouridinylation"/>
    <property type="evidence" value="ECO:0007669"/>
    <property type="project" value="TreeGrafter"/>
</dbReference>
<accession>A0A2J6T1K0</accession>
<dbReference type="OrthoDB" id="40048at2759"/>
<dbReference type="Proteomes" id="UP000235371">
    <property type="component" value="Unassembled WGS sequence"/>
</dbReference>
<feature type="domain" description="ELP1 TPR" evidence="10">
    <location>
        <begin position="906"/>
        <end position="1068"/>
    </location>
</feature>
<evidence type="ECO:0000259" key="12">
    <source>
        <dbReference type="Pfam" id="PF23936"/>
    </source>
</evidence>
<dbReference type="InterPro" id="IPR015943">
    <property type="entry name" value="WD40/YVTN_repeat-like_dom_sf"/>
</dbReference>
<feature type="compositionally biased region" description="Basic and acidic residues" evidence="7">
    <location>
        <begin position="192"/>
        <end position="204"/>
    </location>
</feature>